<evidence type="ECO:0000259" key="2">
    <source>
        <dbReference type="Pfam" id="PF01926"/>
    </source>
</evidence>
<dbReference type="SUPFAM" id="SSF52540">
    <property type="entry name" value="P-loop containing nucleoside triphosphate hydrolases"/>
    <property type="match status" value="1"/>
</dbReference>
<gene>
    <name evidence="3" type="ORF">EMPS_10761</name>
</gene>
<organism evidence="3 4">
    <name type="scientific">Entomortierella parvispora</name>
    <dbReference type="NCBI Taxonomy" id="205924"/>
    <lineage>
        <taxon>Eukaryota</taxon>
        <taxon>Fungi</taxon>
        <taxon>Fungi incertae sedis</taxon>
        <taxon>Mucoromycota</taxon>
        <taxon>Mortierellomycotina</taxon>
        <taxon>Mortierellomycetes</taxon>
        <taxon>Mortierellales</taxon>
        <taxon>Mortierellaceae</taxon>
        <taxon>Entomortierella</taxon>
    </lineage>
</organism>
<reference evidence="3" key="1">
    <citation type="submission" date="2021-11" db="EMBL/GenBank/DDBJ databases">
        <authorList>
            <person name="Herlambang A."/>
            <person name="Guo Y."/>
            <person name="Takashima Y."/>
            <person name="Nishizawa T."/>
        </authorList>
    </citation>
    <scope>NUCLEOTIDE SEQUENCE</scope>
    <source>
        <strain evidence="3">E1425</strain>
    </source>
</reference>
<dbReference type="EMBL" id="BQFW01000015">
    <property type="protein sequence ID" value="GJJ78402.1"/>
    <property type="molecule type" value="Genomic_DNA"/>
</dbReference>
<dbReference type="Proteomes" id="UP000827284">
    <property type="component" value="Unassembled WGS sequence"/>
</dbReference>
<sequence>MTVTDTPKIILVMGITGVGKSHLVREVSGQDIKVGHGLNSCTQHIEEVCCEINGQSVLILDTPGFDDTERSDFQVLTEVADYLARLYKDDFRVSGILYLHNILENRVRGSALKNLQIFEKLCGEDSLQNVVMLTNRWGMMDEDQALEREEELKTEYWNLYLAAGCKVDRYRDKSDLDRIFESILCYRPAVLQIQRETVELNKPLDETAAGEVVNAELAKQEQIQREALEAMAEIQDRNTQEMKAAVEEEQMGLGNKKKQYEDDKLLKSREQQLAEKAAREAIERENMRLAEENEQREARLQQERIQWEQLQAELALEQARLYAAREHQRNMESRRRRRPFWKF</sequence>
<dbReference type="Pfam" id="PF01926">
    <property type="entry name" value="MMR_HSR1"/>
    <property type="match status" value="1"/>
</dbReference>
<dbReference type="InterPro" id="IPR027417">
    <property type="entry name" value="P-loop_NTPase"/>
</dbReference>
<feature type="coiled-coil region" evidence="1">
    <location>
        <begin position="275"/>
        <end position="320"/>
    </location>
</feature>
<dbReference type="InterPro" id="IPR006073">
    <property type="entry name" value="GTP-bd"/>
</dbReference>
<reference evidence="3" key="2">
    <citation type="journal article" date="2022" name="Microbiol. Resour. Announc.">
        <title>Whole-Genome Sequence of Entomortierella parvispora E1425, a Mucoromycotan Fungus Associated with Burkholderiaceae-Related Endosymbiotic Bacteria.</title>
        <authorList>
            <person name="Herlambang A."/>
            <person name="Guo Y."/>
            <person name="Takashima Y."/>
            <person name="Narisawa K."/>
            <person name="Ohta H."/>
            <person name="Nishizawa T."/>
        </authorList>
    </citation>
    <scope>NUCLEOTIDE SEQUENCE</scope>
    <source>
        <strain evidence="3">E1425</strain>
    </source>
</reference>
<keyword evidence="1" id="KW-0175">Coiled coil</keyword>
<evidence type="ECO:0000313" key="4">
    <source>
        <dbReference type="Proteomes" id="UP000827284"/>
    </source>
</evidence>
<dbReference type="Gene3D" id="3.40.50.300">
    <property type="entry name" value="P-loop containing nucleotide triphosphate hydrolases"/>
    <property type="match status" value="1"/>
</dbReference>
<keyword evidence="4" id="KW-1185">Reference proteome</keyword>
<evidence type="ECO:0000256" key="1">
    <source>
        <dbReference type="SAM" id="Coils"/>
    </source>
</evidence>
<comment type="caution">
    <text evidence="3">The sequence shown here is derived from an EMBL/GenBank/DDBJ whole genome shotgun (WGS) entry which is preliminary data.</text>
</comment>
<evidence type="ECO:0000313" key="3">
    <source>
        <dbReference type="EMBL" id="GJJ78402.1"/>
    </source>
</evidence>
<name>A0A9P3HKL9_9FUNG</name>
<dbReference type="GO" id="GO:0005525">
    <property type="term" value="F:GTP binding"/>
    <property type="evidence" value="ECO:0007669"/>
    <property type="project" value="InterPro"/>
</dbReference>
<dbReference type="CDD" id="cd00882">
    <property type="entry name" value="Ras_like_GTPase"/>
    <property type="match status" value="1"/>
</dbReference>
<accession>A0A9P3HKL9</accession>
<dbReference type="AlphaFoldDB" id="A0A9P3HKL9"/>
<feature type="domain" description="G" evidence="2">
    <location>
        <begin position="10"/>
        <end position="73"/>
    </location>
</feature>
<proteinExistence type="predicted"/>
<protein>
    <recommendedName>
        <fullName evidence="2">G domain-containing protein</fullName>
    </recommendedName>
</protein>
<dbReference type="OrthoDB" id="8954335at2759"/>